<dbReference type="RefSeq" id="XP_001729390.1">
    <property type="nucleotide sequence ID" value="XM_001729338.1"/>
</dbReference>
<dbReference type="OMA" id="HTRWWLT"/>
<evidence type="ECO:0000259" key="4">
    <source>
        <dbReference type="PROSITE" id="PS50075"/>
    </source>
</evidence>
<dbReference type="InterPro" id="IPR020806">
    <property type="entry name" value="PKS_PP-bd"/>
</dbReference>
<dbReference type="Gene3D" id="2.160.10.10">
    <property type="entry name" value="Hexapeptide repeat proteins"/>
    <property type="match status" value="2"/>
</dbReference>
<dbReference type="Pfam" id="PF00501">
    <property type="entry name" value="AMP-binding"/>
    <property type="match status" value="1"/>
</dbReference>
<dbReference type="OrthoDB" id="3633556at2759"/>
<dbReference type="STRING" id="425265.A8Q972"/>
<dbReference type="InterPro" id="IPR036736">
    <property type="entry name" value="ACP-like_sf"/>
</dbReference>
<dbReference type="Pfam" id="PF00550">
    <property type="entry name" value="PP-binding"/>
    <property type="match status" value="1"/>
</dbReference>
<protein>
    <recommendedName>
        <fullName evidence="4">Carrier domain-containing protein</fullName>
    </recommendedName>
</protein>
<dbReference type="InterPro" id="IPR009081">
    <property type="entry name" value="PP-bd_ACP"/>
</dbReference>
<keyword evidence="3" id="KW-0812">Transmembrane</keyword>
<accession>A8Q972</accession>
<dbReference type="PANTHER" id="PTHR43201">
    <property type="entry name" value="ACYL-COA SYNTHETASE"/>
    <property type="match status" value="1"/>
</dbReference>
<keyword evidence="2" id="KW-0597">Phosphoprotein</keyword>
<evidence type="ECO:0000256" key="3">
    <source>
        <dbReference type="SAM" id="Phobius"/>
    </source>
</evidence>
<feature type="transmembrane region" description="Helical" evidence="3">
    <location>
        <begin position="1031"/>
        <end position="1055"/>
    </location>
</feature>
<name>A8Q972_MALGO</name>
<dbReference type="PANTHER" id="PTHR43201:SF10">
    <property type="entry name" value="CARRIER DOMAIN-CONTAINING PROTEIN"/>
    <property type="match status" value="1"/>
</dbReference>
<reference evidence="5 6" key="1">
    <citation type="journal article" date="2007" name="Proc. Natl. Acad. Sci. U.S.A.">
        <title>Dandruff-associated Malassezia genomes reveal convergent and divergent virulence traits shared with plant and human fungal pathogens.</title>
        <authorList>
            <person name="Xu J."/>
            <person name="Saunders C.W."/>
            <person name="Hu P."/>
            <person name="Grant R.A."/>
            <person name="Boekhout T."/>
            <person name="Kuramae E.E."/>
            <person name="Kronstad J.W."/>
            <person name="Deangelis Y.M."/>
            <person name="Reeder N.L."/>
            <person name="Johnstone K.R."/>
            <person name="Leland M."/>
            <person name="Fieno A.M."/>
            <person name="Begley W.M."/>
            <person name="Sun Y."/>
            <person name="Lacey M.P."/>
            <person name="Chaudhary T."/>
            <person name="Keough T."/>
            <person name="Chu L."/>
            <person name="Sears R."/>
            <person name="Yuan B."/>
            <person name="Dawson T.L.Jr."/>
        </authorList>
    </citation>
    <scope>NUCLEOTIDE SEQUENCE [LARGE SCALE GENOMIC DNA]</scope>
    <source>
        <strain evidence="6">ATCC MYA-4612 / CBS 7966</strain>
    </source>
</reference>
<keyword evidence="3" id="KW-0472">Membrane</keyword>
<dbReference type="InterPro" id="IPR011004">
    <property type="entry name" value="Trimer_LpxA-like_sf"/>
</dbReference>
<feature type="transmembrane region" description="Helical" evidence="3">
    <location>
        <begin position="1101"/>
        <end position="1118"/>
    </location>
</feature>
<dbReference type="GO" id="GO:0031956">
    <property type="term" value="F:medium-chain fatty acid-CoA ligase activity"/>
    <property type="evidence" value="ECO:0007669"/>
    <property type="project" value="TreeGrafter"/>
</dbReference>
<dbReference type="InterPro" id="IPR045851">
    <property type="entry name" value="AMP-bd_C_sf"/>
</dbReference>
<feature type="domain" description="Carrier" evidence="4">
    <location>
        <begin position="680"/>
        <end position="754"/>
    </location>
</feature>
<dbReference type="GeneID" id="5853697"/>
<dbReference type="SUPFAM" id="SSF47336">
    <property type="entry name" value="ACP-like"/>
    <property type="match status" value="1"/>
</dbReference>
<organism evidence="5 6">
    <name type="scientific">Malassezia globosa (strain ATCC MYA-4612 / CBS 7966)</name>
    <name type="common">Dandruff-associated fungus</name>
    <dbReference type="NCBI Taxonomy" id="425265"/>
    <lineage>
        <taxon>Eukaryota</taxon>
        <taxon>Fungi</taxon>
        <taxon>Dikarya</taxon>
        <taxon>Basidiomycota</taxon>
        <taxon>Ustilaginomycotina</taxon>
        <taxon>Malasseziomycetes</taxon>
        <taxon>Malasseziales</taxon>
        <taxon>Malasseziaceae</taxon>
        <taxon>Malassezia</taxon>
    </lineage>
</organism>
<dbReference type="GO" id="GO:0006631">
    <property type="term" value="P:fatty acid metabolic process"/>
    <property type="evidence" value="ECO:0007669"/>
    <property type="project" value="TreeGrafter"/>
</dbReference>
<proteinExistence type="predicted"/>
<keyword evidence="1" id="KW-0596">Phosphopantetheine</keyword>
<comment type="caution">
    <text evidence="5">The sequence shown here is derived from an EMBL/GenBank/DDBJ whole genome shotgun (WGS) entry which is preliminary data.</text>
</comment>
<dbReference type="PROSITE" id="PS50075">
    <property type="entry name" value="CARRIER"/>
    <property type="match status" value="1"/>
</dbReference>
<dbReference type="VEuPathDB" id="FungiDB:MGL_3425"/>
<evidence type="ECO:0000256" key="1">
    <source>
        <dbReference type="ARBA" id="ARBA00022450"/>
    </source>
</evidence>
<keyword evidence="3" id="KW-1133">Transmembrane helix</keyword>
<dbReference type="Gene3D" id="3.40.50.12780">
    <property type="entry name" value="N-terminal domain of ligase-like"/>
    <property type="match status" value="1"/>
</dbReference>
<evidence type="ECO:0000313" key="6">
    <source>
        <dbReference type="Proteomes" id="UP000008837"/>
    </source>
</evidence>
<dbReference type="InterPro" id="IPR042099">
    <property type="entry name" value="ANL_N_sf"/>
</dbReference>
<dbReference type="Proteomes" id="UP000008837">
    <property type="component" value="Unassembled WGS sequence"/>
</dbReference>
<dbReference type="InParanoid" id="A8Q972"/>
<keyword evidence="6" id="KW-1185">Reference proteome</keyword>
<dbReference type="GO" id="GO:0031177">
    <property type="term" value="F:phosphopantetheine binding"/>
    <property type="evidence" value="ECO:0007669"/>
    <property type="project" value="InterPro"/>
</dbReference>
<gene>
    <name evidence="5" type="ORF">MGL_3425</name>
</gene>
<feature type="transmembrane region" description="Helical" evidence="3">
    <location>
        <begin position="1360"/>
        <end position="1386"/>
    </location>
</feature>
<evidence type="ECO:0000256" key="2">
    <source>
        <dbReference type="ARBA" id="ARBA00022553"/>
    </source>
</evidence>
<feature type="transmembrane region" description="Helical" evidence="3">
    <location>
        <begin position="1307"/>
        <end position="1340"/>
    </location>
</feature>
<dbReference type="InterPro" id="IPR000873">
    <property type="entry name" value="AMP-dep_synth/lig_dom"/>
</dbReference>
<dbReference type="EMBL" id="AAYY01000013">
    <property type="protein sequence ID" value="EDP42176.1"/>
    <property type="molecule type" value="Genomic_DNA"/>
</dbReference>
<dbReference type="SUPFAM" id="SSF56801">
    <property type="entry name" value="Acetyl-CoA synthetase-like"/>
    <property type="match status" value="2"/>
</dbReference>
<dbReference type="SMART" id="SM00823">
    <property type="entry name" value="PKS_PP"/>
    <property type="match status" value="1"/>
</dbReference>
<dbReference type="KEGG" id="mgl:MGL_3425"/>
<dbReference type="SUPFAM" id="SSF51161">
    <property type="entry name" value="Trimeric LpxA-like enzymes"/>
    <property type="match status" value="3"/>
</dbReference>
<feature type="transmembrane region" description="Helical" evidence="3">
    <location>
        <begin position="825"/>
        <end position="841"/>
    </location>
</feature>
<dbReference type="Gene3D" id="1.10.1200.10">
    <property type="entry name" value="ACP-like"/>
    <property type="match status" value="1"/>
</dbReference>
<sequence>MEHPLSFLLDLPGPPAGASLGEYMASQVTDNGRVKTLLDCLPSTNKRALISPDLSRPPLTHRMLKQFVASFTVPNSAHLKPLAENNRVMMALPTGPENALALLCIACYFNCAPVNASCTAEELRDDALRLGARAVISTADSIQRLELDRLYSQYGIEILLVEPRPSGPAGLFDISLMGDEQPGSRQRGPPKPNGLMNQALVLHTSGTSGKKKVVPYTLRHLIVGACCVIQSWNLHSKQVDMNMMPLFHVGGIVRNLWAPVLSGGSTILCAGFDPNAWWTLTMQLGATWYYAAPTMHHAILASKPADVDPSTQLQIGMICNAAGGLLPSLANELRATFNCAVLPSYGMTECMPIASPPVTYKLERPGCSGVACGPDLSIRDQLDINKELERGQTGAICVRGVPTFSGYEMENGELDTSVFSKDGWFDSGDCGHMDQDGYLYITGRSKEIINKGGEVVSPFEVEEAISQACKERVKQTLAFSVEHKVLQETIGVVIVPKPGQPRIGLVELQNLLRNYLHPSKWPFVIVYMDDLPKNQAGKPLRIKLGSRLGITGMSDDVPALDRHFESKAPSKETPLSRPIACSRVTVDSRAVQRACYRIPGVLDAAVAQQRDRSLMAYIQVSEDAEFDAADIDRALSQILHGYAVPNPLHVFRQPLIKTNGEYDFAAMESIVREQNAASMSQTSILVSQIIGNLLDLDPSSITDESDFFLLGGNSLLLGRLIFMIRKETGVSLEVSSLFVNSTVAKIAALIDEQSGSGGGSDPDDFYKLDEKGAGLYSSFNLAHTYDDSDPAFSSHGYKGRSQTHPLVIFVQLLPFLFFYPLKAAWTWTIILHGLAFFAYYIEDSFWQRIGALLCSIAIARVSSRVICPIGAILFKWVVIGRFRPGKYPMWSNYHLRWWIVNQSIRTSGRGVFALSPLLLKMYFRLLGMKIGSGVYIDSKTKLYEHDLITVHDRAQLDRCLVRGFCVERDGYFRLEPVVIGRDCVVNTYTYISPGARLVDGTVWGPQSSSHEAPSPDSYAAFNDASVRAPHFLLRFLIGWPIIILIRIVSYVPWYAALFLLLSQPFSVADSDSSDSLQTILAWYAYPHRIGYHIFARIIRKIFPPMINLVLGIIVKRILGLNSPGSMRNASQLALFRRWMTAQLLSQYRLKRAFEIIGTHYEMTSVVFRAMGAKIGKRVYWPGSGINCPDPELLEIGDDVVFGSRSEILTSDSISFDPIRINRGAMIADRVVILPGATIGTQCVMGSGALARRNGNYEDRSVWMGSKNGEAVSFGKSQGPSELGEDDTITPFGRAYYKRQANYFVMPYLMIVALNVFLQAIAAAYWACGFAATVVAINRIVEVYHSRSHWLFYDHWYRPAFLYLAIIIFFAVILPGQAIISLAWVVATKWAIIGRRREGKYNWDMSSYCQRWQVHLTLQKPAMQGFGGHIFNNLSGTVFAVWYLRCLGARIGKDCAIWAGGKPTLTLTEPDLVTMGDRVSIDDCSVVAHINSRGQFSLNRLRLGDGCAMRTGSRLLSGASMESQSMLLEHTLVASGEITESWAVYGGWPARRLNLRQAQPPKA</sequence>
<evidence type="ECO:0000313" key="5">
    <source>
        <dbReference type="EMBL" id="EDP42176.1"/>
    </source>
</evidence>
<dbReference type="Gene3D" id="3.30.300.30">
    <property type="match status" value="2"/>
</dbReference>